<dbReference type="Pfam" id="PF00440">
    <property type="entry name" value="TetR_N"/>
    <property type="match status" value="1"/>
</dbReference>
<feature type="DNA-binding region" description="H-T-H motif" evidence="2">
    <location>
        <begin position="36"/>
        <end position="55"/>
    </location>
</feature>
<dbReference type="InterPro" id="IPR050624">
    <property type="entry name" value="HTH-type_Tx_Regulator"/>
</dbReference>
<protein>
    <submittedName>
        <fullName evidence="4">TetR family transcriptional regulator</fullName>
    </submittedName>
</protein>
<gene>
    <name evidence="4" type="ORF">DFQ00_110112</name>
</gene>
<evidence type="ECO:0000256" key="2">
    <source>
        <dbReference type="PROSITE-ProRule" id="PRU00335"/>
    </source>
</evidence>
<comment type="caution">
    <text evidence="4">The sequence shown here is derived from an EMBL/GenBank/DDBJ whole genome shotgun (WGS) entry which is preliminary data.</text>
</comment>
<dbReference type="RefSeq" id="WP_244213876.1">
    <property type="nucleotide sequence ID" value="NZ_CP054614.1"/>
</dbReference>
<evidence type="ECO:0000256" key="1">
    <source>
        <dbReference type="ARBA" id="ARBA00023125"/>
    </source>
</evidence>
<reference evidence="4 5" key="1">
    <citation type="submission" date="2018-06" db="EMBL/GenBank/DDBJ databases">
        <title>Genomic Encyclopedia of Type Strains, Phase III (KMG-III): the genomes of soil and plant-associated and newly described type strains.</title>
        <authorList>
            <person name="Whitman W."/>
        </authorList>
    </citation>
    <scope>NUCLEOTIDE SEQUENCE [LARGE SCALE GENOMIC DNA]</scope>
    <source>
        <strain evidence="4 5">CECT 7022</strain>
    </source>
</reference>
<dbReference type="InterPro" id="IPR036271">
    <property type="entry name" value="Tet_transcr_reg_TetR-rel_C_sf"/>
</dbReference>
<evidence type="ECO:0000313" key="4">
    <source>
        <dbReference type="EMBL" id="PYE48050.1"/>
    </source>
</evidence>
<dbReference type="GO" id="GO:0003677">
    <property type="term" value="F:DNA binding"/>
    <property type="evidence" value="ECO:0007669"/>
    <property type="project" value="UniProtKB-UniRule"/>
</dbReference>
<dbReference type="EMBL" id="QJSW01000010">
    <property type="protein sequence ID" value="PYE48050.1"/>
    <property type="molecule type" value="Genomic_DNA"/>
</dbReference>
<accession>A0A2V4VTH5</accession>
<evidence type="ECO:0000259" key="3">
    <source>
        <dbReference type="PROSITE" id="PS50977"/>
    </source>
</evidence>
<dbReference type="Gene3D" id="1.10.10.60">
    <property type="entry name" value="Homeodomain-like"/>
    <property type="match status" value="1"/>
</dbReference>
<name>A0A2V4VTH5_PAEBA</name>
<dbReference type="AlphaFoldDB" id="A0A2V4VTH5"/>
<dbReference type="PRINTS" id="PR00455">
    <property type="entry name" value="HTHTETR"/>
</dbReference>
<dbReference type="SUPFAM" id="SSF46689">
    <property type="entry name" value="Homeodomain-like"/>
    <property type="match status" value="1"/>
</dbReference>
<dbReference type="PANTHER" id="PTHR43479:SF11">
    <property type="entry name" value="ACREF_ENVCD OPERON REPRESSOR-RELATED"/>
    <property type="match status" value="1"/>
</dbReference>
<sequence>MQVNENWHQQLKNQHREHLIEAGKQLFLKHGLLQVKIKDVCAQAKLSRVTFYKHFQSLDELMLTIQMQLFDTLTEHISQAARPQEKGLAQLAAMLHAWVHFAQTHPDHIRFIQLFDMNYEVYRFPDELRATYDEFTRNGKENHFLLHALTAGTADGSIRNPAPPLKLAQFIFTVMMGMLQKMVTRRSGDIHPLDDQMMKQLVDMLLHYASHADTGWSDSANLT</sequence>
<proteinExistence type="predicted"/>
<feature type="domain" description="HTH tetR-type" evidence="3">
    <location>
        <begin position="13"/>
        <end position="73"/>
    </location>
</feature>
<dbReference type="Proteomes" id="UP000247790">
    <property type="component" value="Unassembled WGS sequence"/>
</dbReference>
<evidence type="ECO:0000313" key="5">
    <source>
        <dbReference type="Proteomes" id="UP000247790"/>
    </source>
</evidence>
<keyword evidence="1 2" id="KW-0238">DNA-binding</keyword>
<dbReference type="SUPFAM" id="SSF48498">
    <property type="entry name" value="Tetracyclin repressor-like, C-terminal domain"/>
    <property type="match status" value="1"/>
</dbReference>
<dbReference type="InterPro" id="IPR001647">
    <property type="entry name" value="HTH_TetR"/>
</dbReference>
<dbReference type="PANTHER" id="PTHR43479">
    <property type="entry name" value="ACREF/ENVCD OPERON REPRESSOR-RELATED"/>
    <property type="match status" value="1"/>
</dbReference>
<dbReference type="InterPro" id="IPR009057">
    <property type="entry name" value="Homeodomain-like_sf"/>
</dbReference>
<dbReference type="PROSITE" id="PS50977">
    <property type="entry name" value="HTH_TETR_2"/>
    <property type="match status" value="1"/>
</dbReference>
<dbReference type="Gene3D" id="1.10.357.10">
    <property type="entry name" value="Tetracycline Repressor, domain 2"/>
    <property type="match status" value="1"/>
</dbReference>
<organism evidence="4 5">
    <name type="scientific">Paenibacillus barcinonensis</name>
    <dbReference type="NCBI Taxonomy" id="198119"/>
    <lineage>
        <taxon>Bacteria</taxon>
        <taxon>Bacillati</taxon>
        <taxon>Bacillota</taxon>
        <taxon>Bacilli</taxon>
        <taxon>Bacillales</taxon>
        <taxon>Paenibacillaceae</taxon>
        <taxon>Paenibacillus</taxon>
    </lineage>
</organism>